<dbReference type="AlphaFoldDB" id="A0A075MPA4"/>
<protein>
    <submittedName>
        <fullName evidence="1">Uncharacterized protein</fullName>
    </submittedName>
</protein>
<dbReference type="Proteomes" id="UP000028194">
    <property type="component" value="Chromosome"/>
</dbReference>
<proteinExistence type="predicted"/>
<gene>
    <name evidence="1" type="ORF">NTE_00541</name>
</gene>
<reference evidence="1 2" key="1">
    <citation type="journal article" date="2014" name="PLoS ONE">
        <title>Genome Sequence of Candidatus Nitrososphaera evergladensis from Group I.1b Enriched from Everglades Soil Reveals Novel Genomic Features of the Ammonia-Oxidizing Archaea.</title>
        <authorList>
            <person name="Zhalnina K.V."/>
            <person name="Dias R."/>
            <person name="Leonard M.T."/>
            <person name="Dorr de Quadros P."/>
            <person name="Camargo F.A."/>
            <person name="Drew J.C."/>
            <person name="Farmerie W.G."/>
            <person name="Daroub S.H."/>
            <person name="Triplett E.W."/>
        </authorList>
    </citation>
    <scope>NUCLEOTIDE SEQUENCE [LARGE SCALE GENOMIC DNA]</scope>
    <source>
        <strain evidence="1 2">SR1</strain>
    </source>
</reference>
<accession>A0A075MPA4</accession>
<name>A0A075MPA4_9ARCH</name>
<dbReference type="KEGG" id="nev:NTE_00541"/>
<dbReference type="HOGENOM" id="CLU_3038860_0_0_2"/>
<evidence type="ECO:0000313" key="2">
    <source>
        <dbReference type="Proteomes" id="UP000028194"/>
    </source>
</evidence>
<sequence>MSPATKSFDTEEMKENLEFVVIHLAEHADFRGEIKELDKDCVICQHYFSDELSEHRV</sequence>
<dbReference type="EMBL" id="CP007174">
    <property type="protein sequence ID" value="AIF82622.1"/>
    <property type="molecule type" value="Genomic_DNA"/>
</dbReference>
<keyword evidence="2" id="KW-1185">Reference proteome</keyword>
<evidence type="ECO:0000313" key="1">
    <source>
        <dbReference type="EMBL" id="AIF82622.1"/>
    </source>
</evidence>
<dbReference type="GeneID" id="43502568"/>
<organism evidence="1 2">
    <name type="scientific">Candidatus Nitrososphaera evergladensis SR1</name>
    <dbReference type="NCBI Taxonomy" id="1459636"/>
    <lineage>
        <taxon>Archaea</taxon>
        <taxon>Nitrososphaerota</taxon>
        <taxon>Nitrososphaeria</taxon>
        <taxon>Nitrososphaerales</taxon>
        <taxon>Nitrososphaeraceae</taxon>
        <taxon>Nitrososphaera</taxon>
    </lineage>
</organism>
<dbReference type="RefSeq" id="WP_158385016.1">
    <property type="nucleotide sequence ID" value="NZ_CP007174.1"/>
</dbReference>